<dbReference type="Pfam" id="PF03192">
    <property type="entry name" value="DUF257"/>
    <property type="match status" value="1"/>
</dbReference>
<dbReference type="STRING" id="55802.TBCH5v1_2694"/>
<dbReference type="Gene3D" id="3.40.50.11570">
    <property type="entry name" value="Protein of unknown function DUF257"/>
    <property type="match status" value="1"/>
</dbReference>
<dbReference type="GeneID" id="26137898"/>
<protein>
    <recommendedName>
        <fullName evidence="3">KaiC-like domain-containing protein</fullName>
    </recommendedName>
</protein>
<evidence type="ECO:0008006" key="3">
    <source>
        <dbReference type="Google" id="ProtNLM"/>
    </source>
</evidence>
<dbReference type="EMBL" id="CP013050">
    <property type="protein sequence ID" value="ALM76582.1"/>
    <property type="molecule type" value="Genomic_DNA"/>
</dbReference>
<dbReference type="RefSeq" id="WP_056934928.1">
    <property type="nucleotide sequence ID" value="NZ_CP013050.1"/>
</dbReference>
<evidence type="ECO:0000313" key="1">
    <source>
        <dbReference type="EMBL" id="ALM76582.1"/>
    </source>
</evidence>
<accession>A0A0S1XFN0</accession>
<name>A0A0S1XFN0_THEBA</name>
<dbReference type="InterPro" id="IPR005489">
    <property type="entry name" value="DUF257"/>
</dbReference>
<evidence type="ECO:0000313" key="2">
    <source>
        <dbReference type="Proteomes" id="UP000066042"/>
    </source>
</evidence>
<sequence length="205" mass="23586">MSNGKALIEYLGSIKFGESVLVEYSPEAPIPIIFRETIEFLLKKYNVLILDIFDTLHMIKEPLKIMGWDAEKLDKIDVVKAGGIINTGNIVKRIDISKDPAVYTLEFSEFMREYYATHRPTVLIALGIDKLIRLYTNEVTSFEIHIAGVMKKFLGERSRLSLYFANMALVPKETLYEWEEIVTRVFEITLKGKMKFVIKVKKSPT</sequence>
<organism evidence="1 2">
    <name type="scientific">Thermococcus barophilus</name>
    <dbReference type="NCBI Taxonomy" id="55802"/>
    <lineage>
        <taxon>Archaea</taxon>
        <taxon>Methanobacteriati</taxon>
        <taxon>Methanobacteriota</taxon>
        <taxon>Thermococci</taxon>
        <taxon>Thermococcales</taxon>
        <taxon>Thermococcaceae</taxon>
        <taxon>Thermococcus</taxon>
    </lineage>
</organism>
<dbReference type="AlphaFoldDB" id="A0A0S1XFN0"/>
<gene>
    <name evidence="1" type="ORF">TBCH5v1_2694</name>
</gene>
<reference evidence="1 2" key="1">
    <citation type="journal article" date="2016" name="Genome Announc.">
        <title>Complete genome sequence of the hyperthermophilic and piezophilic archaeon Thermococcus barophilus Ch5, capable of growth at the expense of hydrogenogenesis from carbon monoxide and formate.</title>
        <authorList>
            <person name="Oger P."/>
            <person name="Sokolova T.G."/>
            <person name="Kozhevnikova D.A."/>
            <person name="Taranov E.A."/>
            <person name="Vannier P."/>
            <person name="Lee H.S."/>
            <person name="Kwon K.K."/>
            <person name="Kang S.G."/>
            <person name="Lee J.H."/>
            <person name="Bonch-Osmolovskaya E.A."/>
            <person name="Lebedinsky A.V."/>
        </authorList>
    </citation>
    <scope>NUCLEOTIDE SEQUENCE [LARGE SCALE GENOMIC DNA]</scope>
    <source>
        <strain evidence="2">Ch5</strain>
    </source>
</reference>
<dbReference type="Proteomes" id="UP000066042">
    <property type="component" value="Chromosome"/>
</dbReference>
<proteinExistence type="predicted"/>
<dbReference type="PATRIC" id="fig|55802.8.peg.2680"/>